<dbReference type="CDD" id="cd03811">
    <property type="entry name" value="GT4_GT28_WabH-like"/>
    <property type="match status" value="1"/>
</dbReference>
<reference evidence="1 2" key="1">
    <citation type="submission" date="2014-07" db="EMBL/GenBank/DDBJ databases">
        <title>Draft genome sequence of Thalassospira xianhensis P-4 (MCCC 1A02616).</title>
        <authorList>
            <person name="Lai Q."/>
            <person name="Shao Z."/>
        </authorList>
    </citation>
    <scope>NUCLEOTIDE SEQUENCE [LARGE SCALE GENOMIC DNA]</scope>
    <source>
        <strain evidence="1 2">MCCC 1A02616</strain>
    </source>
</reference>
<dbReference type="Pfam" id="PF13692">
    <property type="entry name" value="Glyco_trans_1_4"/>
    <property type="match status" value="1"/>
</dbReference>
<comment type="caution">
    <text evidence="1">The sequence shown here is derived from an EMBL/GenBank/DDBJ whole genome shotgun (WGS) entry which is preliminary data.</text>
</comment>
<dbReference type="RefSeq" id="WP_114123720.1">
    <property type="nucleotide sequence ID" value="NZ_JPWA01000042.1"/>
</dbReference>
<evidence type="ECO:0000313" key="2">
    <source>
        <dbReference type="Proteomes" id="UP000252419"/>
    </source>
</evidence>
<dbReference type="AlphaFoldDB" id="A0A367U6M4"/>
<dbReference type="Gene3D" id="3.40.50.2000">
    <property type="entry name" value="Glycogen Phosphorylase B"/>
    <property type="match status" value="2"/>
</dbReference>
<sequence>MTTDILCLVSHHSVGGAQNVAVRLTSAFRERGYRAELGFLFQENANWNCGIKDRFIIAERKPKTLTEWWHFFTRCRAECAMRAPLVAIGFHPLANIIGALMVGKSGRFISSQAWPATEQSRGTERVENLLCRTPLIYRNIAVSGFVASTFAHRGKAYARKTEIIYNDPPTLPVIEDDKPACQKKLGITTGVPVLGCIGRLHEQKNFQLAIRTLPYVPSAHLFIAGDGTQEAMLRALAVKRGVDARVHFLGPLVGADVSRFYRAVDWLLMPSLYEGHPLVMLEAMASGAPVISHDVPVMREAGADAALYCSSEPINWAETLANLDEPRRQEMIAKGKARAAHFAQTSMVDEYLRMMSLPAYKQEAL</sequence>
<keyword evidence="2" id="KW-1185">Reference proteome</keyword>
<gene>
    <name evidence="1" type="ORF">TH5_22720</name>
</gene>
<proteinExistence type="predicted"/>
<protein>
    <submittedName>
        <fullName evidence="1">Uncharacterized protein</fullName>
    </submittedName>
</protein>
<dbReference type="PANTHER" id="PTHR12526">
    <property type="entry name" value="GLYCOSYLTRANSFERASE"/>
    <property type="match status" value="1"/>
</dbReference>
<dbReference type="SUPFAM" id="SSF53756">
    <property type="entry name" value="UDP-Glycosyltransferase/glycogen phosphorylase"/>
    <property type="match status" value="1"/>
</dbReference>
<evidence type="ECO:0000313" key="1">
    <source>
        <dbReference type="EMBL" id="RCK03947.1"/>
    </source>
</evidence>
<dbReference type="PANTHER" id="PTHR12526:SF634">
    <property type="entry name" value="BLL3361 PROTEIN"/>
    <property type="match status" value="1"/>
</dbReference>
<dbReference type="EMBL" id="JPWA01000042">
    <property type="protein sequence ID" value="RCK03947.1"/>
    <property type="molecule type" value="Genomic_DNA"/>
</dbReference>
<organism evidence="1 2">
    <name type="scientific">Thalassospira xianhensis MCCC 1A02616</name>
    <dbReference type="NCBI Taxonomy" id="1177929"/>
    <lineage>
        <taxon>Bacteria</taxon>
        <taxon>Pseudomonadati</taxon>
        <taxon>Pseudomonadota</taxon>
        <taxon>Alphaproteobacteria</taxon>
        <taxon>Rhodospirillales</taxon>
        <taxon>Thalassospiraceae</taxon>
        <taxon>Thalassospira</taxon>
    </lineage>
</organism>
<name>A0A367U6M4_9PROT</name>
<dbReference type="Proteomes" id="UP000252419">
    <property type="component" value="Unassembled WGS sequence"/>
</dbReference>
<accession>A0A367U6M4</accession>